<accession>A0ABM8GBN3</accession>
<dbReference type="EMBL" id="AP027731">
    <property type="protein sequence ID" value="BDZ45629.1"/>
    <property type="molecule type" value="Genomic_DNA"/>
</dbReference>
<protein>
    <recommendedName>
        <fullName evidence="2">Glycosyl transferase family 1 domain-containing protein</fullName>
    </recommendedName>
</protein>
<sequence>MLAEGMSRGSLPLSYDIPYGPADVITDGVSGFLVPPGDVVALGERIRDLVEHPDRAASLRRAAATAAARFSEEAVLRRWAEVLHRARARRGRPAPAFDLTVRSGEVSHTAAALTAVADFAIRGADVRPAEVTAAIALHGPEDAGSCVELRAAATVRRTLRHGIWRARAEFPAGAARWLTAGTPVTGELELRIDGAVRRALLEP</sequence>
<name>A0ABM8GBN3_9MICO</name>
<keyword evidence="1" id="KW-0808">Transferase</keyword>
<gene>
    <name evidence="3" type="ORF">GCM10025866_15380</name>
</gene>
<organism evidence="3 4">
    <name type="scientific">Naasia aerilata</name>
    <dbReference type="NCBI Taxonomy" id="1162966"/>
    <lineage>
        <taxon>Bacteria</taxon>
        <taxon>Bacillati</taxon>
        <taxon>Actinomycetota</taxon>
        <taxon>Actinomycetes</taxon>
        <taxon>Micrococcales</taxon>
        <taxon>Microbacteriaceae</taxon>
        <taxon>Naasia</taxon>
    </lineage>
</organism>
<dbReference type="SUPFAM" id="SSF53756">
    <property type="entry name" value="UDP-Glycosyltransferase/glycogen phosphorylase"/>
    <property type="match status" value="1"/>
</dbReference>
<evidence type="ECO:0000256" key="1">
    <source>
        <dbReference type="ARBA" id="ARBA00022679"/>
    </source>
</evidence>
<dbReference type="Proteomes" id="UP001321498">
    <property type="component" value="Chromosome"/>
</dbReference>
<evidence type="ECO:0000313" key="4">
    <source>
        <dbReference type="Proteomes" id="UP001321498"/>
    </source>
</evidence>
<feature type="domain" description="Glycosyl transferase family 1" evidence="2">
    <location>
        <begin position="2"/>
        <end position="63"/>
    </location>
</feature>
<dbReference type="Gene3D" id="3.40.50.2000">
    <property type="entry name" value="Glycogen Phosphorylase B"/>
    <property type="match status" value="2"/>
</dbReference>
<dbReference type="Pfam" id="PF00534">
    <property type="entry name" value="Glycos_transf_1"/>
    <property type="match status" value="1"/>
</dbReference>
<reference evidence="4" key="1">
    <citation type="journal article" date="2019" name="Int. J. Syst. Evol. Microbiol.">
        <title>The Global Catalogue of Microorganisms (GCM) 10K type strain sequencing project: providing services to taxonomists for standard genome sequencing and annotation.</title>
        <authorList>
            <consortium name="The Broad Institute Genomics Platform"/>
            <consortium name="The Broad Institute Genome Sequencing Center for Infectious Disease"/>
            <person name="Wu L."/>
            <person name="Ma J."/>
        </authorList>
    </citation>
    <scope>NUCLEOTIDE SEQUENCE [LARGE SCALE GENOMIC DNA]</scope>
    <source>
        <strain evidence="4">NBRC 108725</strain>
    </source>
</reference>
<dbReference type="InterPro" id="IPR001296">
    <property type="entry name" value="Glyco_trans_1"/>
</dbReference>
<evidence type="ECO:0000259" key="2">
    <source>
        <dbReference type="Pfam" id="PF00534"/>
    </source>
</evidence>
<keyword evidence="4" id="KW-1185">Reference proteome</keyword>
<proteinExistence type="predicted"/>
<evidence type="ECO:0000313" key="3">
    <source>
        <dbReference type="EMBL" id="BDZ45629.1"/>
    </source>
</evidence>